<dbReference type="SUPFAM" id="SSF52540">
    <property type="entry name" value="P-loop containing nucleoside triphosphate hydrolases"/>
    <property type="match status" value="1"/>
</dbReference>
<name>A0A2D3WE64_9BACT</name>
<organism evidence="1 2">
    <name type="scientific">Sulfurospirillum cavolei</name>
    <dbReference type="NCBI Taxonomy" id="366522"/>
    <lineage>
        <taxon>Bacteria</taxon>
        <taxon>Pseudomonadati</taxon>
        <taxon>Campylobacterota</taxon>
        <taxon>Epsilonproteobacteria</taxon>
        <taxon>Campylobacterales</taxon>
        <taxon>Sulfurospirillaceae</taxon>
        <taxon>Sulfurospirillum</taxon>
    </lineage>
</organism>
<sequence>MDVGLEKEMVDHLKPLLRDKTLIVITHRFAALDLVDRVMVVNNGRIVADGPKEEILKQLQGKPVC</sequence>
<accession>A0A2D3WE64</accession>
<dbReference type="EMBL" id="DLUG01000188">
    <property type="protein sequence ID" value="DAB36004.1"/>
    <property type="molecule type" value="Genomic_DNA"/>
</dbReference>
<dbReference type="Gene3D" id="3.40.50.300">
    <property type="entry name" value="P-loop containing nucleotide triphosphate hydrolases"/>
    <property type="match status" value="1"/>
</dbReference>
<dbReference type="AlphaFoldDB" id="A0A2D3WE64"/>
<protein>
    <recommendedName>
        <fullName evidence="3">Type I secretion system permease/ATPase</fullName>
    </recommendedName>
</protein>
<proteinExistence type="predicted"/>
<dbReference type="Proteomes" id="UP000231638">
    <property type="component" value="Unassembled WGS sequence"/>
</dbReference>
<evidence type="ECO:0000313" key="2">
    <source>
        <dbReference type="Proteomes" id="UP000231638"/>
    </source>
</evidence>
<reference evidence="1 2" key="1">
    <citation type="journal article" date="2017" name="Front. Microbiol.">
        <title>Comparative Genomic Analysis of the Class Epsilonproteobacteria and Proposed Reclassification to Epsilonbacteraeota (phyl. nov.).</title>
        <authorList>
            <person name="Waite D.W."/>
            <person name="Vanwonterghem I."/>
            <person name="Rinke C."/>
            <person name="Parks D.H."/>
            <person name="Zhang Y."/>
            <person name="Takai K."/>
            <person name="Sievert S.M."/>
            <person name="Simon J."/>
            <person name="Campbell B.J."/>
            <person name="Hanson T.E."/>
            <person name="Woyke T."/>
            <person name="Klotz M.G."/>
            <person name="Hugenholtz P."/>
        </authorList>
    </citation>
    <scope>NUCLEOTIDE SEQUENCE [LARGE SCALE GENOMIC DNA]</scope>
    <source>
        <strain evidence="1">UBA11420</strain>
    </source>
</reference>
<evidence type="ECO:0000313" key="1">
    <source>
        <dbReference type="EMBL" id="DAB36004.1"/>
    </source>
</evidence>
<comment type="caution">
    <text evidence="1">The sequence shown here is derived from an EMBL/GenBank/DDBJ whole genome shotgun (WGS) entry which is preliminary data.</text>
</comment>
<evidence type="ECO:0008006" key="3">
    <source>
        <dbReference type="Google" id="ProtNLM"/>
    </source>
</evidence>
<gene>
    <name evidence="1" type="ORF">CFH80_07145</name>
</gene>
<dbReference type="InterPro" id="IPR027417">
    <property type="entry name" value="P-loop_NTPase"/>
</dbReference>